<dbReference type="GO" id="GO:0000184">
    <property type="term" value="P:nuclear-transcribed mRNA catabolic process, nonsense-mediated decay"/>
    <property type="evidence" value="ECO:0007669"/>
    <property type="project" value="TreeGrafter"/>
</dbReference>
<dbReference type="Gene3D" id="3.30.70.330">
    <property type="match status" value="3"/>
</dbReference>
<sequence>MASASVSSEAVQNQQQQHQPTMLHQQSVCKLYVGNLDGRVDENMLQQFFNVDSAVDLIESIKIIPQPGGINYGFVEYRDAQDAENAIQSLNGKRLLNFDIRVNWAFAGSSSKEDLSSHFHVFVGDLGSEITDQLLAKAFATFGSLSDARVMWDPMSGKSRGYGFVAFKEKADAERAIASMNNEWLGSRTVRVNWANQKTSGQKDAVNIETILAQSHIYNTTVYIGNITPHTTQIDIAPLFSQFGYIRELRLQADKGFGFIKLDSHDGAAMAIYTLNGYMLHGRQLKCSWGKERMMHDVNNFHPMGMPGYGYPQPMTWFFPNAEGGPMVMPIPPNGVAPGFEQYPMGPGVAPQAAQNLNGGAGGNLAGGNVVVTAAAGVAVTPMDHPQQQPFWDPNQHQLQMSNGYY</sequence>
<accession>A0A507FM67</accession>
<feature type="domain" description="RRM" evidence="3">
    <location>
        <begin position="29"/>
        <end position="107"/>
    </location>
</feature>
<dbReference type="InterPro" id="IPR012677">
    <property type="entry name" value="Nucleotide-bd_a/b_plait_sf"/>
</dbReference>
<keyword evidence="5" id="KW-1185">Reference proteome</keyword>
<dbReference type="Proteomes" id="UP000320333">
    <property type="component" value="Unassembled WGS sequence"/>
</dbReference>
<evidence type="ECO:0000256" key="1">
    <source>
        <dbReference type="ARBA" id="ARBA00022884"/>
    </source>
</evidence>
<dbReference type="InterPro" id="IPR050825">
    <property type="entry name" value="RBM42_RBP45_47-like"/>
</dbReference>
<dbReference type="Pfam" id="PF00076">
    <property type="entry name" value="RRM_1"/>
    <property type="match status" value="3"/>
</dbReference>
<dbReference type="InterPro" id="IPR035979">
    <property type="entry name" value="RBD_domain_sf"/>
</dbReference>
<dbReference type="GO" id="GO:0034063">
    <property type="term" value="P:stress granule assembly"/>
    <property type="evidence" value="ECO:0007669"/>
    <property type="project" value="TreeGrafter"/>
</dbReference>
<keyword evidence="1 2" id="KW-0694">RNA-binding</keyword>
<evidence type="ECO:0000313" key="5">
    <source>
        <dbReference type="Proteomes" id="UP000320333"/>
    </source>
</evidence>
<feature type="domain" description="RRM" evidence="3">
    <location>
        <begin position="119"/>
        <end position="197"/>
    </location>
</feature>
<dbReference type="OrthoDB" id="8093034at2759"/>
<protein>
    <recommendedName>
        <fullName evidence="3">RRM domain-containing protein</fullName>
    </recommendedName>
</protein>
<dbReference type="AlphaFoldDB" id="A0A507FM67"/>
<dbReference type="GO" id="GO:0043488">
    <property type="term" value="P:regulation of mRNA stability"/>
    <property type="evidence" value="ECO:0007669"/>
    <property type="project" value="TreeGrafter"/>
</dbReference>
<dbReference type="PROSITE" id="PS50102">
    <property type="entry name" value="RRM"/>
    <property type="match status" value="3"/>
</dbReference>
<dbReference type="STRING" id="246404.A0A507FM67"/>
<name>A0A507FM67_9FUNG</name>
<organism evidence="4 5">
    <name type="scientific">Chytriomyces confervae</name>
    <dbReference type="NCBI Taxonomy" id="246404"/>
    <lineage>
        <taxon>Eukaryota</taxon>
        <taxon>Fungi</taxon>
        <taxon>Fungi incertae sedis</taxon>
        <taxon>Chytridiomycota</taxon>
        <taxon>Chytridiomycota incertae sedis</taxon>
        <taxon>Chytridiomycetes</taxon>
        <taxon>Chytridiales</taxon>
        <taxon>Chytriomycetaceae</taxon>
        <taxon>Chytriomyces</taxon>
    </lineage>
</organism>
<dbReference type="GO" id="GO:0010494">
    <property type="term" value="C:cytoplasmic stress granule"/>
    <property type="evidence" value="ECO:0007669"/>
    <property type="project" value="TreeGrafter"/>
</dbReference>
<dbReference type="PANTHER" id="PTHR47640:SF5">
    <property type="entry name" value="RRM DOMAIN-CONTAINING PROTEIN"/>
    <property type="match status" value="1"/>
</dbReference>
<dbReference type="EMBL" id="QEAP01000021">
    <property type="protein sequence ID" value="TPX77414.1"/>
    <property type="molecule type" value="Genomic_DNA"/>
</dbReference>
<dbReference type="PANTHER" id="PTHR47640">
    <property type="entry name" value="TRNA SELENOCYSTEINE 1-ASSOCIATED PROTEIN 1-RELATED-RELATED"/>
    <property type="match status" value="1"/>
</dbReference>
<feature type="domain" description="RRM" evidence="3">
    <location>
        <begin position="220"/>
        <end position="292"/>
    </location>
</feature>
<evidence type="ECO:0000256" key="2">
    <source>
        <dbReference type="PROSITE-ProRule" id="PRU00176"/>
    </source>
</evidence>
<dbReference type="SUPFAM" id="SSF54928">
    <property type="entry name" value="RNA-binding domain, RBD"/>
    <property type="match status" value="3"/>
</dbReference>
<evidence type="ECO:0000259" key="3">
    <source>
        <dbReference type="PROSITE" id="PS50102"/>
    </source>
</evidence>
<dbReference type="GO" id="GO:0003729">
    <property type="term" value="F:mRNA binding"/>
    <property type="evidence" value="ECO:0007669"/>
    <property type="project" value="InterPro"/>
</dbReference>
<evidence type="ECO:0000313" key="4">
    <source>
        <dbReference type="EMBL" id="TPX77414.1"/>
    </source>
</evidence>
<dbReference type="SMART" id="SM00360">
    <property type="entry name" value="RRM"/>
    <property type="match status" value="3"/>
</dbReference>
<proteinExistence type="predicted"/>
<comment type="caution">
    <text evidence="4">The sequence shown here is derived from an EMBL/GenBank/DDBJ whole genome shotgun (WGS) entry which is preliminary data.</text>
</comment>
<reference evidence="4 5" key="1">
    <citation type="journal article" date="2019" name="Sci. Rep.">
        <title>Comparative genomics of chytrid fungi reveal insights into the obligate biotrophic and pathogenic lifestyle of Synchytrium endobioticum.</title>
        <authorList>
            <person name="van de Vossenberg B.T.L.H."/>
            <person name="Warris S."/>
            <person name="Nguyen H.D.T."/>
            <person name="van Gent-Pelzer M.P.E."/>
            <person name="Joly D.L."/>
            <person name="van de Geest H.C."/>
            <person name="Bonants P.J.M."/>
            <person name="Smith D.S."/>
            <person name="Levesque C.A."/>
            <person name="van der Lee T.A.J."/>
        </authorList>
    </citation>
    <scope>NUCLEOTIDE SEQUENCE [LARGE SCALE GENOMIC DNA]</scope>
    <source>
        <strain evidence="4 5">CBS 675.73</strain>
    </source>
</reference>
<dbReference type="InterPro" id="IPR000504">
    <property type="entry name" value="RRM_dom"/>
</dbReference>
<gene>
    <name evidence="4" type="ORF">CcCBS67573_g01322</name>
</gene>